<gene>
    <name evidence="2" type="ORF">JL106_14525</name>
</gene>
<evidence type="ECO:0000313" key="2">
    <source>
        <dbReference type="EMBL" id="MBM9468496.1"/>
    </source>
</evidence>
<dbReference type="AlphaFoldDB" id="A0A938Y9G1"/>
<keyword evidence="3" id="KW-1185">Reference proteome</keyword>
<dbReference type="PANTHER" id="PTHR34301">
    <property type="entry name" value="DNA-BINDING PROTEIN-RELATED"/>
    <property type="match status" value="1"/>
</dbReference>
<dbReference type="Pfam" id="PF13191">
    <property type="entry name" value="AAA_16"/>
    <property type="match status" value="1"/>
</dbReference>
<dbReference type="PANTHER" id="PTHR34301:SF8">
    <property type="entry name" value="ATPASE DOMAIN-CONTAINING PROTEIN"/>
    <property type="match status" value="1"/>
</dbReference>
<keyword evidence="2" id="KW-0067">ATP-binding</keyword>
<reference evidence="2" key="1">
    <citation type="submission" date="2021-01" db="EMBL/GenBank/DDBJ databases">
        <title>YIM 132084 draft genome.</title>
        <authorList>
            <person name="An D."/>
        </authorList>
    </citation>
    <scope>NUCLEOTIDE SEQUENCE</scope>
    <source>
        <strain evidence="2">YIM 132084</strain>
    </source>
</reference>
<feature type="domain" description="Orc1-like AAA ATPase" evidence="1">
    <location>
        <begin position="20"/>
        <end position="205"/>
    </location>
</feature>
<protein>
    <submittedName>
        <fullName evidence="2">ATP-binding protein</fullName>
    </submittedName>
</protein>
<dbReference type="Proteomes" id="UP000663792">
    <property type="component" value="Unassembled WGS sequence"/>
</dbReference>
<proteinExistence type="predicted"/>
<dbReference type="SUPFAM" id="SSF52540">
    <property type="entry name" value="P-loop containing nucleoside triphosphate hydrolases"/>
    <property type="match status" value="1"/>
</dbReference>
<dbReference type="InterPro" id="IPR027417">
    <property type="entry name" value="P-loop_NTPase"/>
</dbReference>
<dbReference type="RefSeq" id="WP_205261456.1">
    <property type="nucleotide sequence ID" value="NZ_JAERWK010000019.1"/>
</dbReference>
<evidence type="ECO:0000259" key="1">
    <source>
        <dbReference type="Pfam" id="PF13191"/>
    </source>
</evidence>
<dbReference type="Gene3D" id="3.40.50.300">
    <property type="entry name" value="P-loop containing nucleotide triphosphate hydrolases"/>
    <property type="match status" value="1"/>
</dbReference>
<dbReference type="EMBL" id="JAERWK010000019">
    <property type="protein sequence ID" value="MBM9468496.1"/>
    <property type="molecule type" value="Genomic_DNA"/>
</dbReference>
<sequence>MDPVANPYTPNAGAEPPLIAGRNDQLVTFDVLLRRLSAGRSEQSMIITGLRGVGKTVLLGRFRTRALSEDWVVIEAEIAKHDDSEFRRRMTGWVRTALFELSPRDRWGGRLKRAAGVLKSFSLSIDPSGALTAGVSGEASFGHADHGDLQQDLSDLLVAVGEAAQDAGRGIVLLLDEVQFLNKVQLEAIIAALHKTVQRNLPVTMVGAGLPQIAELAGDAKSYAERLFKFPRIGTLGPTDAASALRDPAIAEAADYDDAALALAVDVTGGYPYFLQELGYAAWGVAPGPVIARADIERAMPIYESKLDESFFTVRLDRATGMQRMYLRAMAELGPQPQKAGDVAEKLNRTSPQVAPTRSELINMGLLYTPEYGYAAFTVPHFDRYMKRAMPELVQPEGRPRGRRP</sequence>
<accession>A0A938Y9G1</accession>
<name>A0A938Y9G1_9ACTN</name>
<keyword evidence="2" id="KW-0547">Nucleotide-binding</keyword>
<organism evidence="2 3">
    <name type="scientific">Nakamurella leprariae</name>
    <dbReference type="NCBI Taxonomy" id="2803911"/>
    <lineage>
        <taxon>Bacteria</taxon>
        <taxon>Bacillati</taxon>
        <taxon>Actinomycetota</taxon>
        <taxon>Actinomycetes</taxon>
        <taxon>Nakamurellales</taxon>
        <taxon>Nakamurellaceae</taxon>
        <taxon>Nakamurella</taxon>
    </lineage>
</organism>
<dbReference type="GO" id="GO:0005524">
    <property type="term" value="F:ATP binding"/>
    <property type="evidence" value="ECO:0007669"/>
    <property type="project" value="UniProtKB-KW"/>
</dbReference>
<evidence type="ECO:0000313" key="3">
    <source>
        <dbReference type="Proteomes" id="UP000663792"/>
    </source>
</evidence>
<dbReference type="InterPro" id="IPR041664">
    <property type="entry name" value="AAA_16"/>
</dbReference>
<comment type="caution">
    <text evidence="2">The sequence shown here is derived from an EMBL/GenBank/DDBJ whole genome shotgun (WGS) entry which is preliminary data.</text>
</comment>